<sequence length="299" mass="33090">MHIHEESTHFYGRWTTSGSGPSASLPHYTQLQDRSAALSLLYPTTPSLYPTPLSQGRSWAPSGLNDEIYATTTRERHSEAEGHQERLLRFLHQSGQSGHQSATRPTHYPQQSSHLLPFPALERRQPSIPLAEKSPGVVMHELLADLDGNSIDELYCMFVRPGVRLAGAEDDGLHPATDLRGNSISPSSGRAVSVAVSDDDPHHTGLTPIDSTTTTRMSHSSAMPSLVSARIVTEVEDAFMDHPTSPVVAVTTHEQPPPLPEYEQRRRITLEDHEREARLDLLQFEVRQRTIAKHLSASV</sequence>
<gene>
    <name evidence="2" type="ORF">BSAL_46475</name>
</gene>
<feature type="compositionally biased region" description="Polar residues" evidence="1">
    <location>
        <begin position="209"/>
        <end position="218"/>
    </location>
</feature>
<dbReference type="EMBL" id="CYKH01002220">
    <property type="protein sequence ID" value="CUG94096.1"/>
    <property type="molecule type" value="Genomic_DNA"/>
</dbReference>
<evidence type="ECO:0000313" key="3">
    <source>
        <dbReference type="Proteomes" id="UP000051952"/>
    </source>
</evidence>
<feature type="region of interest" description="Disordered" evidence="1">
    <location>
        <begin position="94"/>
        <end position="113"/>
    </location>
</feature>
<evidence type="ECO:0000313" key="2">
    <source>
        <dbReference type="EMBL" id="CUG94096.1"/>
    </source>
</evidence>
<protein>
    <submittedName>
        <fullName evidence="2">Uncharacterized protein</fullName>
    </submittedName>
</protein>
<feature type="compositionally biased region" description="Polar residues" evidence="1">
    <location>
        <begin position="180"/>
        <end position="190"/>
    </location>
</feature>
<evidence type="ECO:0000256" key="1">
    <source>
        <dbReference type="SAM" id="MobiDB-lite"/>
    </source>
</evidence>
<name>A0A0S4JVM3_BODSA</name>
<dbReference type="VEuPathDB" id="TriTrypDB:BSAL_46475"/>
<keyword evidence="3" id="KW-1185">Reference proteome</keyword>
<organism evidence="2 3">
    <name type="scientific">Bodo saltans</name>
    <name type="common">Flagellated protozoan</name>
    <dbReference type="NCBI Taxonomy" id="75058"/>
    <lineage>
        <taxon>Eukaryota</taxon>
        <taxon>Discoba</taxon>
        <taxon>Euglenozoa</taxon>
        <taxon>Kinetoplastea</taxon>
        <taxon>Metakinetoplastina</taxon>
        <taxon>Eubodonida</taxon>
        <taxon>Bodonidae</taxon>
        <taxon>Bodo</taxon>
    </lineage>
</organism>
<accession>A0A0S4JVM3</accession>
<dbReference type="Proteomes" id="UP000051952">
    <property type="component" value="Unassembled WGS sequence"/>
</dbReference>
<dbReference type="AlphaFoldDB" id="A0A0S4JVM3"/>
<reference evidence="3" key="1">
    <citation type="submission" date="2015-09" db="EMBL/GenBank/DDBJ databases">
        <authorList>
            <consortium name="Pathogen Informatics"/>
        </authorList>
    </citation>
    <scope>NUCLEOTIDE SEQUENCE [LARGE SCALE GENOMIC DNA]</scope>
    <source>
        <strain evidence="3">Lake Konstanz</strain>
    </source>
</reference>
<feature type="region of interest" description="Disordered" evidence="1">
    <location>
        <begin position="176"/>
        <end position="218"/>
    </location>
</feature>
<proteinExistence type="predicted"/>